<dbReference type="RefSeq" id="WP_005674304.1">
    <property type="nucleotide sequence ID" value="NZ_CP146288.1"/>
</dbReference>
<protein>
    <submittedName>
        <fullName evidence="2">Cyclic nucleotide-binding domain protein</fullName>
    </submittedName>
</protein>
<comment type="caution">
    <text evidence="2">The sequence shown here is derived from an EMBL/GenBank/DDBJ whole genome shotgun (WGS) entry which is preliminary data.</text>
</comment>
<proteinExistence type="predicted"/>
<reference evidence="2 3" key="1">
    <citation type="submission" date="2010-12" db="EMBL/GenBank/DDBJ databases">
        <authorList>
            <person name="Muzny D."/>
            <person name="Qin X."/>
            <person name="Deng J."/>
            <person name="Jiang H."/>
            <person name="Liu Y."/>
            <person name="Qu J."/>
            <person name="Song X.-Z."/>
            <person name="Zhang L."/>
            <person name="Thornton R."/>
            <person name="Coyle M."/>
            <person name="Francisco L."/>
            <person name="Jackson L."/>
            <person name="Javaid M."/>
            <person name="Korchina V."/>
            <person name="Kovar C."/>
            <person name="Mata R."/>
            <person name="Mathew T."/>
            <person name="Ngo R."/>
            <person name="Nguyen L."/>
            <person name="Nguyen N."/>
            <person name="Okwuonu G."/>
            <person name="Ongeri F."/>
            <person name="Pham C."/>
            <person name="Simmons D."/>
            <person name="Wilczek-Boney K."/>
            <person name="Hale W."/>
            <person name="Jakkamsetti A."/>
            <person name="Pham P."/>
            <person name="Ruth R."/>
            <person name="San Lucas F."/>
            <person name="Warren J."/>
            <person name="Zhang J."/>
            <person name="Zhao Z."/>
            <person name="Zhou C."/>
            <person name="Zhu D."/>
            <person name="Lee S."/>
            <person name="Bess C."/>
            <person name="Blankenburg K."/>
            <person name="Forbes L."/>
            <person name="Fu Q."/>
            <person name="Gubbala S."/>
            <person name="Hirani K."/>
            <person name="Jayaseelan J.C."/>
            <person name="Lara F."/>
            <person name="Munidasa M."/>
            <person name="Palculict T."/>
            <person name="Patil S."/>
            <person name="Pu L.-L."/>
            <person name="Saada N."/>
            <person name="Tang L."/>
            <person name="Weissenberger G."/>
            <person name="Zhu Y."/>
            <person name="Hemphill L."/>
            <person name="Shang Y."/>
            <person name="Youmans B."/>
            <person name="Ayvaz T."/>
            <person name="Ross M."/>
            <person name="Santibanez J."/>
            <person name="Aqrawi P."/>
            <person name="Gross S."/>
            <person name="Joshi V."/>
            <person name="Fowler G."/>
            <person name="Nazareth L."/>
            <person name="Reid J."/>
            <person name="Worley K."/>
            <person name="Petrosino J."/>
            <person name="Highlander S."/>
            <person name="Gibbs R."/>
        </authorList>
    </citation>
    <scope>NUCLEOTIDE SEQUENCE [LARGE SCALE GENOMIC DNA]</scope>
    <source>
        <strain evidence="2 3">ATCC 51599</strain>
    </source>
</reference>
<evidence type="ECO:0000313" key="2">
    <source>
        <dbReference type="EMBL" id="EFV93824.1"/>
    </source>
</evidence>
<dbReference type="Pfam" id="PF00027">
    <property type="entry name" value="cNMP_binding"/>
    <property type="match status" value="1"/>
</dbReference>
<dbReference type="Proteomes" id="UP000011021">
    <property type="component" value="Unassembled WGS sequence"/>
</dbReference>
<evidence type="ECO:0000313" key="3">
    <source>
        <dbReference type="Proteomes" id="UP000011021"/>
    </source>
</evidence>
<dbReference type="STRING" id="887898.HMPREF0551_1939"/>
<evidence type="ECO:0000259" key="1">
    <source>
        <dbReference type="Pfam" id="PF00027"/>
    </source>
</evidence>
<dbReference type="InterPro" id="IPR000595">
    <property type="entry name" value="cNMP-bd_dom"/>
</dbReference>
<name>E7RZ25_9BURK</name>
<dbReference type="SUPFAM" id="SSF51206">
    <property type="entry name" value="cAMP-binding domain-like"/>
    <property type="match status" value="1"/>
</dbReference>
<gene>
    <name evidence="2" type="ORF">HMPREF0551_1939</name>
</gene>
<dbReference type="Gene3D" id="2.60.120.10">
    <property type="entry name" value="Jelly Rolls"/>
    <property type="match status" value="1"/>
</dbReference>
<dbReference type="EMBL" id="AEQP01000022">
    <property type="protein sequence ID" value="EFV93824.1"/>
    <property type="molecule type" value="Genomic_DNA"/>
</dbReference>
<dbReference type="eggNOG" id="COG0664">
    <property type="taxonomic scope" value="Bacteria"/>
</dbReference>
<dbReference type="CDD" id="cd00038">
    <property type="entry name" value="CAP_ED"/>
    <property type="match status" value="1"/>
</dbReference>
<feature type="domain" description="Cyclic nucleotide-binding" evidence="1">
    <location>
        <begin position="39"/>
        <end position="113"/>
    </location>
</feature>
<dbReference type="HOGENOM" id="CLU_1198558_0_0_4"/>
<organism evidence="2 3">
    <name type="scientific">Lautropia mirabilis ATCC 51599</name>
    <dbReference type="NCBI Taxonomy" id="887898"/>
    <lineage>
        <taxon>Bacteria</taxon>
        <taxon>Pseudomonadati</taxon>
        <taxon>Pseudomonadota</taxon>
        <taxon>Betaproteobacteria</taxon>
        <taxon>Burkholderiales</taxon>
        <taxon>Burkholderiaceae</taxon>
        <taxon>Lautropia</taxon>
    </lineage>
</organism>
<dbReference type="InterPro" id="IPR014710">
    <property type="entry name" value="RmlC-like_jellyroll"/>
</dbReference>
<accession>E7RZ25</accession>
<keyword evidence="3" id="KW-1185">Reference proteome</keyword>
<dbReference type="AlphaFoldDB" id="E7RZ25"/>
<dbReference type="InterPro" id="IPR018490">
    <property type="entry name" value="cNMP-bd_dom_sf"/>
</dbReference>
<sequence length="231" mass="25351">MNIFASPSRAPGQAGQTYNENWSETTMNHDAFDAHEAPRSLSVGEHLFLAGERNGVWQLSRGLVRLESVGPSGTSFVRLAMPGDLLGAECALHQPYAFNAVAVTDCEVTRVDTGNDMQRMLIVMTAFLQEQSRAADAMRMRQGSVAARLDHLLQVLNAGMDESEPISVRQRKLPQLRDLAFMIDSTPESACRYLSQHLGLQRQRRYRRTAAVKAASTPHPVPMAEAMAAAG</sequence>